<dbReference type="AlphaFoldDB" id="A0A0N5CZT5"/>
<protein>
    <submittedName>
        <fullName evidence="2 4">Uncharacterized protein</fullName>
    </submittedName>
</protein>
<evidence type="ECO:0000313" key="2">
    <source>
        <dbReference type="EMBL" id="VDN03324.1"/>
    </source>
</evidence>
<feature type="compositionally biased region" description="Low complexity" evidence="1">
    <location>
        <begin position="129"/>
        <end position="145"/>
    </location>
</feature>
<dbReference type="OrthoDB" id="5855378at2759"/>
<feature type="region of interest" description="Disordered" evidence="1">
    <location>
        <begin position="1"/>
        <end position="45"/>
    </location>
</feature>
<dbReference type="STRING" id="103827.A0A0N5CZT5"/>
<evidence type="ECO:0000313" key="3">
    <source>
        <dbReference type="Proteomes" id="UP000276776"/>
    </source>
</evidence>
<feature type="region of interest" description="Disordered" evidence="1">
    <location>
        <begin position="113"/>
        <end position="145"/>
    </location>
</feature>
<dbReference type="Proteomes" id="UP000276776">
    <property type="component" value="Unassembled WGS sequence"/>
</dbReference>
<gene>
    <name evidence="2" type="ORF">TCLT_LOCUS6011</name>
</gene>
<proteinExistence type="predicted"/>
<dbReference type="EMBL" id="UYYF01004381">
    <property type="protein sequence ID" value="VDN03324.1"/>
    <property type="molecule type" value="Genomic_DNA"/>
</dbReference>
<sequence>MTLPSAEVSIRKTSATQEVEDESVEERQKRKIPPSAPPVVLRSTPGRTTWTKRLSKTIQRRSGSFLNTLVPFRKNLEQNQSNTMAEKAPVMTPFQHKRRASAAPAVSLQVSFKDSNDSPVGLLEKCRPTTANASTTTNTNVSHSK</sequence>
<evidence type="ECO:0000256" key="1">
    <source>
        <dbReference type="SAM" id="MobiDB-lite"/>
    </source>
</evidence>
<evidence type="ECO:0000313" key="4">
    <source>
        <dbReference type="WBParaSite" id="TCLT_0000602201-mRNA-1"/>
    </source>
</evidence>
<name>A0A0N5CZT5_THECL</name>
<dbReference type="WBParaSite" id="TCLT_0000602201-mRNA-1">
    <property type="protein sequence ID" value="TCLT_0000602201-mRNA-1"/>
    <property type="gene ID" value="TCLT_0000602201"/>
</dbReference>
<reference evidence="4" key="1">
    <citation type="submission" date="2017-02" db="UniProtKB">
        <authorList>
            <consortium name="WormBaseParasite"/>
        </authorList>
    </citation>
    <scope>IDENTIFICATION</scope>
</reference>
<organism evidence="4">
    <name type="scientific">Thelazia callipaeda</name>
    <name type="common">Oriental eyeworm</name>
    <name type="synonym">Parasitic nematode</name>
    <dbReference type="NCBI Taxonomy" id="103827"/>
    <lineage>
        <taxon>Eukaryota</taxon>
        <taxon>Metazoa</taxon>
        <taxon>Ecdysozoa</taxon>
        <taxon>Nematoda</taxon>
        <taxon>Chromadorea</taxon>
        <taxon>Rhabditida</taxon>
        <taxon>Spirurina</taxon>
        <taxon>Spiruromorpha</taxon>
        <taxon>Thelazioidea</taxon>
        <taxon>Thelaziidae</taxon>
        <taxon>Thelazia</taxon>
    </lineage>
</organism>
<keyword evidence="3" id="KW-1185">Reference proteome</keyword>
<reference evidence="2 3" key="2">
    <citation type="submission" date="2018-11" db="EMBL/GenBank/DDBJ databases">
        <authorList>
            <consortium name="Pathogen Informatics"/>
        </authorList>
    </citation>
    <scope>NUCLEOTIDE SEQUENCE [LARGE SCALE GENOMIC DNA]</scope>
</reference>
<accession>A0A0N5CZT5</accession>